<accession>A0A3B6AW23</accession>
<evidence type="ECO:0000259" key="2">
    <source>
        <dbReference type="Pfam" id="PF24758"/>
    </source>
</evidence>
<dbReference type="PANTHER" id="PTHR32141:SF153">
    <property type="entry name" value="OS06G0685200 PROTEIN"/>
    <property type="match status" value="1"/>
</dbReference>
<sequence length="463" mass="51586">MAEGAAPLLPTAGYDGEDRISALPDDLLRAIISSGLPVTDAARTTALARRWRHIWHSTPLVLDDVELHGSARDAIVSRVLADHPGPFRAVRLAGCRFASLDHNLAEWPRLLVTKGIQLLVLVNMHIQPQRTSPRLPAEILRCDSLQRLLLGFWTFPADVSHVADVFLPHLHNLNMLRIDMSDHDLECLVAASPVLKTLLLAQNKPKHVRLRSQSLNCVVVGGSPVKEVVMETPLLDRLILVEPPPSAVGGAGMRVKITCAPNLRVFGYLEPRAHKLQIGDDVIEPNIMVSPRTVLPGVKILALKVNFGVFEEVNMLASFLRCFPNVDMLHIESLLHDPSVPGYEPTGEHHAKFWLEASPIKCLRSHVKRMVIHKYQGHQNEFEFLKFISKDALELQSLVLVPPKEQNSLPNEVNEMIDRLGCPRFRAWASKVLLVLTKVDIGFILQKSSDLTVDDPFRCSMHG</sequence>
<dbReference type="PANTHER" id="PTHR32141">
    <property type="match status" value="1"/>
</dbReference>
<name>A0A3B6AW23_WHEAT</name>
<dbReference type="InterPro" id="IPR055411">
    <property type="entry name" value="LRR_FXL15/At3g58940/PEG3-like"/>
</dbReference>
<feature type="domain" description="FBD" evidence="1">
    <location>
        <begin position="357"/>
        <end position="400"/>
    </location>
</feature>
<feature type="domain" description="F-box/LRR-repeat protein 15/At3g58940/PEG3-like LRR" evidence="2">
    <location>
        <begin position="104"/>
        <end position="331"/>
    </location>
</feature>
<dbReference type="InterPro" id="IPR055302">
    <property type="entry name" value="F-box_dom-containing"/>
</dbReference>
<dbReference type="OrthoDB" id="582343at2759"/>
<reference evidence="3" key="1">
    <citation type="submission" date="2018-08" db="EMBL/GenBank/DDBJ databases">
        <authorList>
            <person name="Rossello M."/>
        </authorList>
    </citation>
    <scope>NUCLEOTIDE SEQUENCE [LARGE SCALE GENOMIC DNA]</scope>
    <source>
        <strain evidence="3">cv. Chinese Spring</strain>
    </source>
</reference>
<dbReference type="GeneID" id="123185024"/>
<dbReference type="InterPro" id="IPR036047">
    <property type="entry name" value="F-box-like_dom_sf"/>
</dbReference>
<dbReference type="InterPro" id="IPR006566">
    <property type="entry name" value="FBD"/>
</dbReference>
<dbReference type="AlphaFoldDB" id="A0A3B6AW23"/>
<dbReference type="Gramene" id="TraesCS2A03G0372100.1">
    <property type="protein sequence ID" value="TraesCS2A03G0372100.1.CDS"/>
    <property type="gene ID" value="TraesCS2A03G0372100"/>
</dbReference>
<dbReference type="STRING" id="4565.A0A3B6AW23"/>
<gene>
    <name evidence="3" type="primary">LOC123185024</name>
</gene>
<dbReference type="Pfam" id="PF08387">
    <property type="entry name" value="FBD"/>
    <property type="match status" value="1"/>
</dbReference>
<evidence type="ECO:0000313" key="4">
    <source>
        <dbReference type="Proteomes" id="UP000019116"/>
    </source>
</evidence>
<dbReference type="OMA" id="NASPMCR"/>
<dbReference type="SUPFAM" id="SSF81383">
    <property type="entry name" value="F-box domain"/>
    <property type="match status" value="1"/>
</dbReference>
<evidence type="ECO:0000313" key="3">
    <source>
        <dbReference type="EnsemblPlants" id="TraesCS2A02G178800.1"/>
    </source>
</evidence>
<protein>
    <submittedName>
        <fullName evidence="3">Uncharacterized protein</fullName>
    </submittedName>
</protein>
<dbReference type="Gramene" id="TraesWEE_scaffold_163628_01G000100.1">
    <property type="protein sequence ID" value="TraesWEE_scaffold_163628_01G000100.1"/>
    <property type="gene ID" value="TraesWEE_scaffold_163628_01G000100"/>
</dbReference>
<dbReference type="RefSeq" id="XP_044452980.1">
    <property type="nucleotide sequence ID" value="XM_044597045.1"/>
</dbReference>
<organism evidence="3">
    <name type="scientific">Triticum aestivum</name>
    <name type="common">Wheat</name>
    <dbReference type="NCBI Taxonomy" id="4565"/>
    <lineage>
        <taxon>Eukaryota</taxon>
        <taxon>Viridiplantae</taxon>
        <taxon>Streptophyta</taxon>
        <taxon>Embryophyta</taxon>
        <taxon>Tracheophyta</taxon>
        <taxon>Spermatophyta</taxon>
        <taxon>Magnoliopsida</taxon>
        <taxon>Liliopsida</taxon>
        <taxon>Poales</taxon>
        <taxon>Poaceae</taxon>
        <taxon>BOP clade</taxon>
        <taxon>Pooideae</taxon>
        <taxon>Triticodae</taxon>
        <taxon>Triticeae</taxon>
        <taxon>Triticinae</taxon>
        <taxon>Triticum</taxon>
    </lineage>
</organism>
<dbReference type="Pfam" id="PF24758">
    <property type="entry name" value="LRR_At5g56370"/>
    <property type="match status" value="1"/>
</dbReference>
<dbReference type="Proteomes" id="UP000019116">
    <property type="component" value="Chromosome 2A"/>
</dbReference>
<dbReference type="EnsemblPlants" id="TraesCS2A02G178800.1">
    <property type="protein sequence ID" value="TraesCS2A02G178800.1"/>
    <property type="gene ID" value="TraesCS2A02G178800"/>
</dbReference>
<reference evidence="3" key="2">
    <citation type="submission" date="2018-10" db="UniProtKB">
        <authorList>
            <consortium name="EnsemblPlants"/>
        </authorList>
    </citation>
    <scope>IDENTIFICATION</scope>
</reference>
<proteinExistence type="predicted"/>
<keyword evidence="4" id="KW-1185">Reference proteome</keyword>
<dbReference type="Gramene" id="TraesCS2A02G178800.1">
    <property type="protein sequence ID" value="TraesCS2A02G178800.1"/>
    <property type="gene ID" value="TraesCS2A02G178800"/>
</dbReference>
<evidence type="ECO:0000259" key="1">
    <source>
        <dbReference type="Pfam" id="PF08387"/>
    </source>
</evidence>